<dbReference type="GO" id="GO:0032872">
    <property type="term" value="P:regulation of stress-activated MAPK cascade"/>
    <property type="evidence" value="ECO:0007669"/>
    <property type="project" value="Ensembl"/>
</dbReference>
<dbReference type="InParanoid" id="G1PSJ5"/>
<reference evidence="25" key="2">
    <citation type="submission" date="2025-08" db="UniProtKB">
        <authorList>
            <consortium name="Ensembl"/>
        </authorList>
    </citation>
    <scope>IDENTIFICATION</scope>
</reference>
<dbReference type="SMART" id="SM00208">
    <property type="entry name" value="TNFR"/>
    <property type="match status" value="3"/>
</dbReference>
<dbReference type="Pfam" id="PF00531">
    <property type="entry name" value="Death"/>
    <property type="match status" value="1"/>
</dbReference>
<evidence type="ECO:0000256" key="10">
    <source>
        <dbReference type="ARBA" id="ARBA00022989"/>
    </source>
</evidence>
<feature type="chain" id="PRO_5003418286" description="Tumor necrosis factor receptor superfamily member 6" evidence="22">
    <location>
        <begin position="19"/>
        <end position="338"/>
    </location>
</feature>
<gene>
    <name evidence="25" type="primary">FAS</name>
</gene>
<dbReference type="eggNOG" id="ENOG502S0SV">
    <property type="taxonomic scope" value="Eukaryota"/>
</dbReference>
<keyword evidence="12" id="KW-0564">Palmitate</keyword>
<dbReference type="GO" id="GO:0005516">
    <property type="term" value="F:calmodulin binding"/>
    <property type="evidence" value="ECO:0007669"/>
    <property type="project" value="UniProtKB-KW"/>
</dbReference>
<reference evidence="25" key="3">
    <citation type="submission" date="2025-09" db="UniProtKB">
        <authorList>
            <consortium name="Ensembl"/>
        </authorList>
    </citation>
    <scope>IDENTIFICATION</scope>
</reference>
<dbReference type="GO" id="GO:0045121">
    <property type="term" value="C:membrane raft"/>
    <property type="evidence" value="ECO:0007669"/>
    <property type="project" value="UniProtKB-SubCell"/>
</dbReference>
<dbReference type="InterPro" id="IPR000488">
    <property type="entry name" value="Death_dom"/>
</dbReference>
<dbReference type="SUPFAM" id="SSF47986">
    <property type="entry name" value="DEATH domain"/>
    <property type="match status" value="1"/>
</dbReference>
<keyword evidence="4" id="KW-1003">Cell membrane</keyword>
<dbReference type="PANTHER" id="PTHR46874:SF1">
    <property type="entry name" value="TUMOR NECROSIS FACTOR RECEPTOR SUPERFAMILY MEMBER 6"/>
    <property type="match status" value="1"/>
</dbReference>
<dbReference type="GO" id="GO:2001235">
    <property type="term" value="P:positive regulation of apoptotic signaling pathway"/>
    <property type="evidence" value="ECO:0007669"/>
    <property type="project" value="Ensembl"/>
</dbReference>
<evidence type="ECO:0000256" key="21">
    <source>
        <dbReference type="SAM" id="Phobius"/>
    </source>
</evidence>
<dbReference type="Gene3D" id="1.10.533.10">
    <property type="entry name" value="Death Domain, Fas"/>
    <property type="match status" value="1"/>
</dbReference>
<dbReference type="GO" id="GO:0097192">
    <property type="term" value="P:extrinsic apoptotic signaling pathway in absence of ligand"/>
    <property type="evidence" value="ECO:0007669"/>
    <property type="project" value="TreeGrafter"/>
</dbReference>
<evidence type="ECO:0000256" key="15">
    <source>
        <dbReference type="ARBA" id="ARBA00023180"/>
    </source>
</evidence>
<evidence type="ECO:0000256" key="1">
    <source>
        <dbReference type="ARBA" id="ARBA00004251"/>
    </source>
</evidence>
<dbReference type="PROSITE" id="PS50017">
    <property type="entry name" value="DEATH_DOMAIN"/>
    <property type="match status" value="1"/>
</dbReference>
<keyword evidence="10 21" id="KW-1133">Transmembrane helix</keyword>
<keyword evidence="5 21" id="KW-0812">Transmembrane</keyword>
<evidence type="ECO:0000256" key="17">
    <source>
        <dbReference type="ARBA" id="ARBA00030181"/>
    </source>
</evidence>
<feature type="signal peptide" evidence="22">
    <location>
        <begin position="1"/>
        <end position="18"/>
    </location>
</feature>
<dbReference type="PRINTS" id="PR01680">
    <property type="entry name" value="TNFACTORR6"/>
</dbReference>
<comment type="subcellular location">
    <subcellularLocation>
        <location evidence="1">Cell membrane</location>
        <topology evidence="1">Single-pass type I membrane protein</topology>
    </subcellularLocation>
    <subcellularLocation>
        <location evidence="2">Membrane raft</location>
    </subcellularLocation>
</comment>
<dbReference type="InterPro" id="IPR033999">
    <property type="entry name" value="TNFRSF6_N"/>
</dbReference>
<name>G1PSJ5_MYOLU</name>
<dbReference type="PROSITE" id="PS50050">
    <property type="entry name" value="TNFR_NGFR_2"/>
    <property type="match status" value="2"/>
</dbReference>
<feature type="domain" description="TNFR-Cys" evidence="24">
    <location>
        <begin position="84"/>
        <end position="127"/>
    </location>
</feature>
<dbReference type="Gene3D" id="2.10.50.10">
    <property type="entry name" value="Tumor Necrosis Factor Receptor, subunit A, domain 2"/>
    <property type="match status" value="2"/>
</dbReference>
<evidence type="ECO:0000256" key="19">
    <source>
        <dbReference type="ARBA" id="ARBA00032502"/>
    </source>
</evidence>
<dbReference type="GO" id="GO:0097049">
    <property type="term" value="P:motor neuron apoptotic process"/>
    <property type="evidence" value="ECO:0007669"/>
    <property type="project" value="TreeGrafter"/>
</dbReference>
<evidence type="ECO:0000259" key="24">
    <source>
        <dbReference type="PROSITE" id="PS50050"/>
    </source>
</evidence>
<dbReference type="GO" id="GO:0042802">
    <property type="term" value="F:identical protein binding"/>
    <property type="evidence" value="ECO:0007669"/>
    <property type="project" value="Ensembl"/>
</dbReference>
<dbReference type="OMA" id="RDTKCRC"/>
<dbReference type="GO" id="GO:0005829">
    <property type="term" value="C:cytosol"/>
    <property type="evidence" value="ECO:0007669"/>
    <property type="project" value="Ensembl"/>
</dbReference>
<evidence type="ECO:0000256" key="20">
    <source>
        <dbReference type="PROSITE-ProRule" id="PRU00206"/>
    </source>
</evidence>
<dbReference type="GO" id="GO:0005031">
    <property type="term" value="F:tumor necrosis factor receptor activity"/>
    <property type="evidence" value="ECO:0007669"/>
    <property type="project" value="Ensembl"/>
</dbReference>
<dbReference type="GO" id="GO:0034198">
    <property type="term" value="P:cellular response to amino acid starvation"/>
    <property type="evidence" value="ECO:0007669"/>
    <property type="project" value="Ensembl"/>
</dbReference>
<evidence type="ECO:0000256" key="2">
    <source>
        <dbReference type="ARBA" id="ARBA00004285"/>
    </source>
</evidence>
<evidence type="ECO:0000256" key="18">
    <source>
        <dbReference type="ARBA" id="ARBA00032338"/>
    </source>
</evidence>
<dbReference type="Ensembl" id="ENSMLUT00000015529.2">
    <property type="protein sequence ID" value="ENSMLUP00000014147.2"/>
    <property type="gene ID" value="ENSMLUG00000015521.2"/>
</dbReference>
<keyword evidence="7 22" id="KW-0732">Signal</keyword>
<evidence type="ECO:0000256" key="4">
    <source>
        <dbReference type="ARBA" id="ARBA00022475"/>
    </source>
</evidence>
<proteinExistence type="predicted"/>
<feature type="repeat" description="TNFR-Cys" evidence="20">
    <location>
        <begin position="84"/>
        <end position="127"/>
    </location>
</feature>
<keyword evidence="15" id="KW-0325">Glycoprotein</keyword>
<evidence type="ECO:0000256" key="6">
    <source>
        <dbReference type="ARBA" id="ARBA00022703"/>
    </source>
</evidence>
<dbReference type="GO" id="GO:0008625">
    <property type="term" value="P:extrinsic apoptotic signaling pathway via death domain receptors"/>
    <property type="evidence" value="ECO:0007669"/>
    <property type="project" value="Ensembl"/>
</dbReference>
<dbReference type="SMART" id="SM00005">
    <property type="entry name" value="DEATH"/>
    <property type="match status" value="1"/>
</dbReference>
<dbReference type="InterPro" id="IPR008063">
    <property type="entry name" value="Fas_rcpt"/>
</dbReference>
<dbReference type="FunCoup" id="G1PSJ5">
    <property type="interactions" value="685"/>
</dbReference>
<feature type="domain" description="TNFR-Cys" evidence="24">
    <location>
        <begin position="128"/>
        <end position="165"/>
    </location>
</feature>
<dbReference type="AlphaFoldDB" id="G1PSJ5"/>
<feature type="repeat" description="TNFR-Cys" evidence="20">
    <location>
        <begin position="128"/>
        <end position="165"/>
    </location>
</feature>
<evidence type="ECO:0000256" key="8">
    <source>
        <dbReference type="ARBA" id="ARBA00022737"/>
    </source>
</evidence>
<dbReference type="GO" id="GO:0016604">
    <property type="term" value="C:nuclear body"/>
    <property type="evidence" value="ECO:0007669"/>
    <property type="project" value="Ensembl"/>
</dbReference>
<dbReference type="GO" id="GO:0071455">
    <property type="term" value="P:cellular response to hyperoxia"/>
    <property type="evidence" value="ECO:0007669"/>
    <property type="project" value="Ensembl"/>
</dbReference>
<keyword evidence="9" id="KW-0112">Calmodulin-binding</keyword>
<sequence>NTAIWAFLLQILAICAESSTKADNAQVTNTYSELLKLSKNITKRESGCPEGQQRHGSFCCRPCLPGERKKDDCKADGDKLVCEPCSEGKEYTDKEHYSPTCRRCGICDGEHGLEVEKNCTKTQNTKCRCKSNYFCNTPPCEHCNPCSTCEHGITEDCTPANYHRCNTGSRSHLHWLWFLFLVPVAAAFILWRLPRKSADKPTVKRWRQNNNLPLSEPTSPDTTILFFSDIDLTDYISTIAELMTKSEVTDFVRKNGLKEAKIDEIKNDNLQNTAEQKVQLLRNWYQVHGKKDAFTTLITGLKKIKLCAHADKIKDIVRNDINSKRENTNITNENESQR</sequence>
<keyword evidence="16" id="KW-0449">Lipoprotein</keyword>
<feature type="transmembrane region" description="Helical" evidence="21">
    <location>
        <begin position="173"/>
        <end position="191"/>
    </location>
</feature>
<evidence type="ECO:0000256" key="7">
    <source>
        <dbReference type="ARBA" id="ARBA00022729"/>
    </source>
</evidence>
<dbReference type="EMBL" id="AAPE02032846">
    <property type="status" value="NOT_ANNOTATED_CDS"/>
    <property type="molecule type" value="Genomic_DNA"/>
</dbReference>
<dbReference type="GO" id="GO:0031265">
    <property type="term" value="C:CD95 death-inducing signaling complex"/>
    <property type="evidence" value="ECO:0007669"/>
    <property type="project" value="Ensembl"/>
</dbReference>
<protein>
    <recommendedName>
        <fullName evidence="3">Tumor necrosis factor receptor superfamily member 6</fullName>
    </recommendedName>
    <alternativeName>
        <fullName evidence="18">Apo-1 antigen</fullName>
    </alternativeName>
    <alternativeName>
        <fullName evidence="19">Apoptosis-mediating surface antigen FAS</fullName>
    </alternativeName>
    <alternativeName>
        <fullName evidence="17">FASLG receptor</fullName>
    </alternativeName>
</protein>
<keyword evidence="8" id="KW-0677">Repeat</keyword>
<keyword evidence="26" id="KW-1185">Reference proteome</keyword>
<organism evidence="25 26">
    <name type="scientific">Myotis lucifugus</name>
    <name type="common">Little brown bat</name>
    <dbReference type="NCBI Taxonomy" id="59463"/>
    <lineage>
        <taxon>Eukaryota</taxon>
        <taxon>Metazoa</taxon>
        <taxon>Chordata</taxon>
        <taxon>Craniata</taxon>
        <taxon>Vertebrata</taxon>
        <taxon>Euteleostomi</taxon>
        <taxon>Mammalia</taxon>
        <taxon>Eutheria</taxon>
        <taxon>Laurasiatheria</taxon>
        <taxon>Chiroptera</taxon>
        <taxon>Yangochiroptera</taxon>
        <taxon>Vespertilionidae</taxon>
        <taxon>Myotis</taxon>
    </lineage>
</organism>
<dbReference type="PANTHER" id="PTHR46874">
    <property type="entry name" value="TUMOR NECROSIS FACTOR RECEPTOR SUPERFAMILY MEMBER 6"/>
    <property type="match status" value="1"/>
</dbReference>
<keyword evidence="11 21" id="KW-0472">Membrane</keyword>
<keyword evidence="6" id="KW-0053">Apoptosis</keyword>
<comment type="caution">
    <text evidence="20">Lacks conserved residue(s) required for the propagation of feature annotation.</text>
</comment>
<evidence type="ECO:0000313" key="26">
    <source>
        <dbReference type="Proteomes" id="UP000001074"/>
    </source>
</evidence>
<dbReference type="Proteomes" id="UP000001074">
    <property type="component" value="Unassembled WGS sequence"/>
</dbReference>
<dbReference type="InterPro" id="IPR033998">
    <property type="entry name" value="TNFRSF6_death"/>
</dbReference>
<feature type="domain" description="Death" evidence="23">
    <location>
        <begin position="251"/>
        <end position="317"/>
    </location>
</feature>
<dbReference type="GO" id="GO:0006955">
    <property type="term" value="P:immune response"/>
    <property type="evidence" value="ECO:0007669"/>
    <property type="project" value="InterPro"/>
</dbReference>
<dbReference type="GO" id="GO:0097527">
    <property type="term" value="P:necroptotic signaling pathway"/>
    <property type="evidence" value="ECO:0007669"/>
    <property type="project" value="Ensembl"/>
</dbReference>
<evidence type="ECO:0000313" key="25">
    <source>
        <dbReference type="Ensembl" id="ENSMLUP00000014147.2"/>
    </source>
</evidence>
<accession>G1PSJ5</accession>
<dbReference type="Pfam" id="PF00020">
    <property type="entry name" value="TNFR_c6"/>
    <property type="match status" value="1"/>
</dbReference>
<evidence type="ECO:0000256" key="13">
    <source>
        <dbReference type="ARBA" id="ARBA00023157"/>
    </source>
</evidence>
<dbReference type="STRING" id="59463.ENSMLUP00000014147"/>
<dbReference type="CDD" id="cd10579">
    <property type="entry name" value="TNFRSF6"/>
    <property type="match status" value="1"/>
</dbReference>
<dbReference type="SUPFAM" id="SSF57586">
    <property type="entry name" value="TNF receptor-like"/>
    <property type="match status" value="2"/>
</dbReference>
<evidence type="ECO:0000256" key="22">
    <source>
        <dbReference type="SAM" id="SignalP"/>
    </source>
</evidence>
<dbReference type="GO" id="GO:0071260">
    <property type="term" value="P:cellular response to mechanical stimulus"/>
    <property type="evidence" value="ECO:0007669"/>
    <property type="project" value="Ensembl"/>
</dbReference>
<dbReference type="GO" id="GO:0006924">
    <property type="term" value="P:activation-induced cell death of T cells"/>
    <property type="evidence" value="ECO:0007669"/>
    <property type="project" value="TreeGrafter"/>
</dbReference>
<dbReference type="GO" id="GO:0009897">
    <property type="term" value="C:external side of plasma membrane"/>
    <property type="evidence" value="ECO:0007669"/>
    <property type="project" value="TreeGrafter"/>
</dbReference>
<evidence type="ECO:0000256" key="11">
    <source>
        <dbReference type="ARBA" id="ARBA00023136"/>
    </source>
</evidence>
<evidence type="ECO:0000256" key="12">
    <source>
        <dbReference type="ARBA" id="ARBA00023139"/>
    </source>
</evidence>
<dbReference type="InterPro" id="IPR011029">
    <property type="entry name" value="DEATH-like_dom_sf"/>
</dbReference>
<dbReference type="GO" id="GO:0036337">
    <property type="term" value="P:Fas signaling pathway"/>
    <property type="evidence" value="ECO:0007669"/>
    <property type="project" value="Ensembl"/>
</dbReference>
<evidence type="ECO:0000256" key="5">
    <source>
        <dbReference type="ARBA" id="ARBA00022692"/>
    </source>
</evidence>
<dbReference type="GO" id="GO:0019900">
    <property type="term" value="F:kinase binding"/>
    <property type="evidence" value="ECO:0007669"/>
    <property type="project" value="Ensembl"/>
</dbReference>
<keyword evidence="13" id="KW-1015">Disulfide bond</keyword>
<reference evidence="25 26" key="1">
    <citation type="journal article" date="2011" name="Nature">
        <title>A high-resolution map of human evolutionary constraint using 29 mammals.</title>
        <authorList>
            <person name="Lindblad-Toh K."/>
            <person name="Garber M."/>
            <person name="Zuk O."/>
            <person name="Lin M.F."/>
            <person name="Parker B.J."/>
            <person name="Washietl S."/>
            <person name="Kheradpour P."/>
            <person name="Ernst J."/>
            <person name="Jordan G."/>
            <person name="Mauceli E."/>
            <person name="Ward L.D."/>
            <person name="Lowe C.B."/>
            <person name="Holloway A.K."/>
            <person name="Clamp M."/>
            <person name="Gnerre S."/>
            <person name="Alfoldi J."/>
            <person name="Beal K."/>
            <person name="Chang J."/>
            <person name="Clawson H."/>
            <person name="Cuff J."/>
            <person name="Di Palma F."/>
            <person name="Fitzgerald S."/>
            <person name="Flicek P."/>
            <person name="Guttman M."/>
            <person name="Hubisz M.J."/>
            <person name="Jaffe D.B."/>
            <person name="Jungreis I."/>
            <person name="Kent W.J."/>
            <person name="Kostka D."/>
            <person name="Lara M."/>
            <person name="Martins A.L."/>
            <person name="Massingham T."/>
            <person name="Moltke I."/>
            <person name="Raney B.J."/>
            <person name="Rasmussen M.D."/>
            <person name="Robinson J."/>
            <person name="Stark A."/>
            <person name="Vilella A.J."/>
            <person name="Wen J."/>
            <person name="Xie X."/>
            <person name="Zody M.C."/>
            <person name="Baldwin J."/>
            <person name="Bloom T."/>
            <person name="Chin C.W."/>
            <person name="Heiman D."/>
            <person name="Nicol R."/>
            <person name="Nusbaum C."/>
            <person name="Young S."/>
            <person name="Wilkinson J."/>
            <person name="Worley K.C."/>
            <person name="Kovar C.L."/>
            <person name="Muzny D.M."/>
            <person name="Gibbs R.A."/>
            <person name="Cree A."/>
            <person name="Dihn H.H."/>
            <person name="Fowler G."/>
            <person name="Jhangiani S."/>
            <person name="Joshi V."/>
            <person name="Lee S."/>
            <person name="Lewis L.R."/>
            <person name="Nazareth L.V."/>
            <person name="Okwuonu G."/>
            <person name="Santibanez J."/>
            <person name="Warren W.C."/>
            <person name="Mardis E.R."/>
            <person name="Weinstock G.M."/>
            <person name="Wilson R.K."/>
            <person name="Delehaunty K."/>
            <person name="Dooling D."/>
            <person name="Fronik C."/>
            <person name="Fulton L."/>
            <person name="Fulton B."/>
            <person name="Graves T."/>
            <person name="Minx P."/>
            <person name="Sodergren E."/>
            <person name="Birney E."/>
            <person name="Margulies E.H."/>
            <person name="Herrero J."/>
            <person name="Green E.D."/>
            <person name="Haussler D."/>
            <person name="Siepel A."/>
            <person name="Goldman N."/>
            <person name="Pollard K.S."/>
            <person name="Pedersen J.S."/>
            <person name="Lander E.S."/>
            <person name="Kellis M."/>
        </authorList>
    </citation>
    <scope>NUCLEOTIDE SEQUENCE [LARGE SCALE GENOMIC DNA]</scope>
</reference>
<keyword evidence="14" id="KW-0675">Receptor</keyword>
<evidence type="ECO:0000256" key="9">
    <source>
        <dbReference type="ARBA" id="ARBA00022860"/>
    </source>
</evidence>
<dbReference type="GeneTree" id="ENSGT00950000183126"/>
<dbReference type="CDD" id="cd08316">
    <property type="entry name" value="Death_FAS_TNFRSF6"/>
    <property type="match status" value="1"/>
</dbReference>
<dbReference type="FunFam" id="2.10.50.10:FF:000021">
    <property type="entry name" value="Tumor necrosis factor receptor superfamily member 6"/>
    <property type="match status" value="1"/>
</dbReference>
<dbReference type="InterPro" id="IPR001368">
    <property type="entry name" value="TNFR/NGFR_Cys_rich_reg"/>
</dbReference>
<dbReference type="HOGENOM" id="CLU_067123_1_0_1"/>
<evidence type="ECO:0000256" key="3">
    <source>
        <dbReference type="ARBA" id="ARBA00015761"/>
    </source>
</evidence>
<evidence type="ECO:0000259" key="23">
    <source>
        <dbReference type="PROSITE" id="PS50017"/>
    </source>
</evidence>
<dbReference type="GO" id="GO:0043066">
    <property type="term" value="P:negative regulation of apoptotic process"/>
    <property type="evidence" value="ECO:0007669"/>
    <property type="project" value="TreeGrafter"/>
</dbReference>
<dbReference type="GO" id="GO:1903428">
    <property type="term" value="P:positive regulation of reactive oxygen species biosynthetic process"/>
    <property type="evidence" value="ECO:0007669"/>
    <property type="project" value="Ensembl"/>
</dbReference>
<evidence type="ECO:0000256" key="14">
    <source>
        <dbReference type="ARBA" id="ARBA00023170"/>
    </source>
</evidence>
<evidence type="ECO:0000256" key="16">
    <source>
        <dbReference type="ARBA" id="ARBA00023288"/>
    </source>
</evidence>